<comment type="subcellular location">
    <subcellularLocation>
        <location evidence="1">Secreted</location>
    </subcellularLocation>
</comment>
<dbReference type="Gene3D" id="2.60.120.970">
    <property type="match status" value="1"/>
</dbReference>
<dbReference type="RefSeq" id="WP_018661328.1">
    <property type="nucleotide sequence ID" value="NZ_HF952018.1"/>
</dbReference>
<dbReference type="eggNOG" id="ENOG50344XH">
    <property type="taxonomic scope" value="Bacteria"/>
</dbReference>
<feature type="domain" description="Carbohydrate-binding module family 96" evidence="5">
    <location>
        <begin position="30"/>
        <end position="163"/>
    </location>
</feature>
<dbReference type="InterPro" id="IPR045965">
    <property type="entry name" value="DUF6385"/>
</dbReference>
<protein>
    <submittedName>
        <fullName evidence="6">Uncharacterized protein</fullName>
    </submittedName>
</protein>
<dbReference type="GO" id="GO:0005576">
    <property type="term" value="C:extracellular region"/>
    <property type="evidence" value="ECO:0007669"/>
    <property type="project" value="UniProtKB-SubCell"/>
</dbReference>
<evidence type="ECO:0000256" key="3">
    <source>
        <dbReference type="ARBA" id="ARBA00022729"/>
    </source>
</evidence>
<keyword evidence="2" id="KW-0964">Secreted</keyword>
<dbReference type="Pfam" id="PF19912">
    <property type="entry name" value="DUF6385"/>
    <property type="match status" value="1"/>
</dbReference>
<evidence type="ECO:0000313" key="6">
    <source>
        <dbReference type="EMBL" id="CDF57817.1"/>
    </source>
</evidence>
<dbReference type="AlphaFoldDB" id="R7RNP5"/>
<comment type="caution">
    <text evidence="6">The sequence shown here is derived from an EMBL/GenBank/DDBJ whole genome shotgun (WGS) entry which is preliminary data.</text>
</comment>
<keyword evidence="7" id="KW-1185">Reference proteome</keyword>
<evidence type="ECO:0000313" key="7">
    <source>
        <dbReference type="Proteomes" id="UP000014923"/>
    </source>
</evidence>
<dbReference type="OrthoDB" id="1900168at2"/>
<evidence type="ECO:0000256" key="2">
    <source>
        <dbReference type="ARBA" id="ARBA00022525"/>
    </source>
</evidence>
<keyword evidence="3" id="KW-0732">Signal</keyword>
<name>R7RNP5_9CLOT</name>
<reference evidence="6" key="1">
    <citation type="submission" date="2013-03" db="EMBL/GenBank/DDBJ databases">
        <title>Draft genome sequence of the hydrogen-ethanol-producing anaerobic alkalithermophilic Caloramator celere.</title>
        <authorList>
            <person name="Ciranna A."/>
            <person name="Larjo A."/>
            <person name="Kivisto A."/>
            <person name="Santala V."/>
            <person name="Roos C."/>
            <person name="Karp M."/>
        </authorList>
    </citation>
    <scope>NUCLEOTIDE SEQUENCE [LARGE SCALE GENOMIC DNA]</scope>
    <source>
        <strain evidence="6">DSM 8682</strain>
    </source>
</reference>
<evidence type="ECO:0000259" key="5">
    <source>
        <dbReference type="Pfam" id="PF24517"/>
    </source>
</evidence>
<accession>R7RNP5</accession>
<dbReference type="Pfam" id="PF24517">
    <property type="entry name" value="CBM96"/>
    <property type="match status" value="1"/>
</dbReference>
<dbReference type="NCBIfam" id="NF033679">
    <property type="entry name" value="DNRLRE_dom"/>
    <property type="match status" value="1"/>
</dbReference>
<evidence type="ECO:0000256" key="1">
    <source>
        <dbReference type="ARBA" id="ARBA00004613"/>
    </source>
</evidence>
<dbReference type="Proteomes" id="UP000014923">
    <property type="component" value="Unassembled WGS sequence"/>
</dbReference>
<sequence>MSEVVFLTEKTLTITDEQPDININTDIICCGSNGRYIYRSFVYFDLSSLPYNAFVTSARLQLFLLEDYFKCYSKNLYIYMLKEDFGEFTTFNQQPKVCMERVNTNISYKKYGLIEINITSFVQKWISGEVINKGLALKCDENKKSLVAFGSKNNSQYSAIPKLHINFIKSKEESEFYTRFVEVKEESFQLRFVNVGYSSIFDVSKIIIGSFFIKNIGERDVNVRVDVSSDGVNWIKDSEKQVYPNQCDILVPKYYGKHYRIVTYTLGEGKVDIKFIYQVYK</sequence>
<proteinExistence type="predicted"/>
<dbReference type="HOGENOM" id="CLU_990217_0_0_9"/>
<feature type="domain" description="DUF6385" evidence="4">
    <location>
        <begin position="202"/>
        <end position="277"/>
    </location>
</feature>
<dbReference type="InterPro" id="IPR055372">
    <property type="entry name" value="CBM96"/>
</dbReference>
<dbReference type="EMBL" id="CAVN010000091">
    <property type="protein sequence ID" value="CDF57817.1"/>
    <property type="molecule type" value="Genomic_DNA"/>
</dbReference>
<gene>
    <name evidence="6" type="ORF">TCEL_01731</name>
</gene>
<evidence type="ECO:0000259" key="4">
    <source>
        <dbReference type="Pfam" id="PF19912"/>
    </source>
</evidence>
<organism evidence="6 7">
    <name type="scientific">Thermobrachium celere DSM 8682</name>
    <dbReference type="NCBI Taxonomy" id="941824"/>
    <lineage>
        <taxon>Bacteria</taxon>
        <taxon>Bacillati</taxon>
        <taxon>Bacillota</taxon>
        <taxon>Clostridia</taxon>
        <taxon>Eubacteriales</taxon>
        <taxon>Clostridiaceae</taxon>
        <taxon>Thermobrachium</taxon>
    </lineage>
</organism>